<gene>
    <name evidence="2" type="ORF">HETSPECPRED_003838</name>
</gene>
<feature type="compositionally biased region" description="Polar residues" evidence="1">
    <location>
        <begin position="110"/>
        <end position="144"/>
    </location>
</feature>
<proteinExistence type="predicted"/>
<dbReference type="AlphaFoldDB" id="A0A8H3PJ93"/>
<feature type="compositionally biased region" description="Polar residues" evidence="1">
    <location>
        <begin position="25"/>
        <end position="43"/>
    </location>
</feature>
<dbReference type="EMBL" id="CAJPDS010000220">
    <property type="protein sequence ID" value="CAF9941629.1"/>
    <property type="molecule type" value="Genomic_DNA"/>
</dbReference>
<reference evidence="2" key="1">
    <citation type="submission" date="2021-03" db="EMBL/GenBank/DDBJ databases">
        <authorList>
            <person name="Tagirdzhanova G."/>
        </authorList>
    </citation>
    <scope>NUCLEOTIDE SEQUENCE</scope>
</reference>
<name>A0A8H3PJ93_9LECA</name>
<feature type="compositionally biased region" description="Polar residues" evidence="1">
    <location>
        <begin position="55"/>
        <end position="68"/>
    </location>
</feature>
<keyword evidence="3" id="KW-1185">Reference proteome</keyword>
<feature type="compositionally biased region" description="Basic and acidic residues" evidence="1">
    <location>
        <begin position="180"/>
        <end position="198"/>
    </location>
</feature>
<dbReference type="Proteomes" id="UP000664521">
    <property type="component" value="Unassembled WGS sequence"/>
</dbReference>
<evidence type="ECO:0000256" key="1">
    <source>
        <dbReference type="SAM" id="MobiDB-lite"/>
    </source>
</evidence>
<feature type="region of interest" description="Disordered" evidence="1">
    <location>
        <begin position="1"/>
        <end position="336"/>
    </location>
</feature>
<evidence type="ECO:0000313" key="3">
    <source>
        <dbReference type="Proteomes" id="UP000664521"/>
    </source>
</evidence>
<sequence>MVSTRRSSGQSTLASIPTLYRKRQSASQLKPQPALSSPTSARTTEAIANPESNEEATNQTGPLSPARSSDTDNGDQEDVAYEVARSSHNLILPEDHSLAKPDSLSPAVPKNQTEEFQTASRDTEIIISTENPTDGVQGADQGSFTPFDHSTEVTLINDDSSDDADSTTKVSITDAMEGVQDSKQESDRPEDHSEDTASGKDSSSVDTESAKKLPEHDTMEGIQISEHESDLHQDDSGDSALPRDNPAADAESVDKGSTTEAMEWTGAPEPRSERDHSADEATSSTNPALPDANNPNEPPESLHDPAPPSPSPDITDLLHPSAYTTTTPPLPDPLIESPQQLLYNHILTHPLQTPARPTPAHPSPYASARSQDWFESWTLCTRPLLRAPGPLPLPLPVNVQAARAVSSRFDDIDAEGGGGGDRGERARGRVMMYDATIPSNLGYERWDPRRLVWRAAVVGNPDYFIGR</sequence>
<protein>
    <submittedName>
        <fullName evidence="2">Uncharacterized protein</fullName>
    </submittedName>
</protein>
<accession>A0A8H3PJ93</accession>
<comment type="caution">
    <text evidence="2">The sequence shown here is derived from an EMBL/GenBank/DDBJ whole genome shotgun (WGS) entry which is preliminary data.</text>
</comment>
<organism evidence="2 3">
    <name type="scientific">Heterodermia speciosa</name>
    <dbReference type="NCBI Taxonomy" id="116794"/>
    <lineage>
        <taxon>Eukaryota</taxon>
        <taxon>Fungi</taxon>
        <taxon>Dikarya</taxon>
        <taxon>Ascomycota</taxon>
        <taxon>Pezizomycotina</taxon>
        <taxon>Lecanoromycetes</taxon>
        <taxon>OSLEUM clade</taxon>
        <taxon>Lecanoromycetidae</taxon>
        <taxon>Caliciales</taxon>
        <taxon>Physciaceae</taxon>
        <taxon>Heterodermia</taxon>
    </lineage>
</organism>
<feature type="compositionally biased region" description="Basic and acidic residues" evidence="1">
    <location>
        <begin position="208"/>
        <end position="235"/>
    </location>
</feature>
<evidence type="ECO:0000313" key="2">
    <source>
        <dbReference type="EMBL" id="CAF9941629.1"/>
    </source>
</evidence>
<feature type="compositionally biased region" description="Basic and acidic residues" evidence="1">
    <location>
        <begin position="270"/>
        <end position="279"/>
    </location>
</feature>
<feature type="compositionally biased region" description="Polar residues" evidence="1">
    <location>
        <begin position="1"/>
        <end position="15"/>
    </location>
</feature>